<dbReference type="AlphaFoldDB" id="K1XIJ9"/>
<evidence type="ECO:0000313" key="2">
    <source>
        <dbReference type="EMBL" id="EKD12289.1"/>
    </source>
</evidence>
<reference evidence="2 3" key="1">
    <citation type="journal article" date="2012" name="BMC Genomics">
        <title>Sequencing the genome of Marssonina brunnea reveals fungus-poplar co-evolution.</title>
        <authorList>
            <person name="Zhu S."/>
            <person name="Cao Y.-Z."/>
            <person name="Jiang C."/>
            <person name="Tan B.-Y."/>
            <person name="Wang Z."/>
            <person name="Feng S."/>
            <person name="Zhang L."/>
            <person name="Su X.-H."/>
            <person name="Brejova B."/>
            <person name="Vinar T."/>
            <person name="Xu M."/>
            <person name="Wang M.-X."/>
            <person name="Zhang S.-G."/>
            <person name="Huang M.-R."/>
            <person name="Wu R."/>
            <person name="Zhou Y."/>
        </authorList>
    </citation>
    <scope>NUCLEOTIDE SEQUENCE [LARGE SCALE GENOMIC DNA]</scope>
    <source>
        <strain evidence="2 3">MB_m1</strain>
    </source>
</reference>
<protein>
    <submittedName>
        <fullName evidence="2">Uncharacterized protein</fullName>
    </submittedName>
</protein>
<feature type="signal peptide" evidence="1">
    <location>
        <begin position="1"/>
        <end position="21"/>
    </location>
</feature>
<evidence type="ECO:0000256" key="1">
    <source>
        <dbReference type="SAM" id="SignalP"/>
    </source>
</evidence>
<proteinExistence type="predicted"/>
<gene>
    <name evidence="2" type="ORF">MBM_09610</name>
</gene>
<dbReference type="InParanoid" id="K1XIJ9"/>
<organism evidence="2 3">
    <name type="scientific">Marssonina brunnea f. sp. multigermtubi (strain MB_m1)</name>
    <name type="common">Marssonina leaf spot fungus</name>
    <dbReference type="NCBI Taxonomy" id="1072389"/>
    <lineage>
        <taxon>Eukaryota</taxon>
        <taxon>Fungi</taxon>
        <taxon>Dikarya</taxon>
        <taxon>Ascomycota</taxon>
        <taxon>Pezizomycotina</taxon>
        <taxon>Leotiomycetes</taxon>
        <taxon>Helotiales</taxon>
        <taxon>Drepanopezizaceae</taxon>
        <taxon>Drepanopeziza</taxon>
    </lineage>
</organism>
<sequence>MQFSIATSTFFALLLASISSSSPIRSRDVASCEVAASAEHVKCIEEAERNPAAVLACTATAVGSYVGCAGVAARDVSPCKASGASDEAACVGALPTGDDGKKDIAAVMQW</sequence>
<feature type="chain" id="PRO_5003853098" evidence="1">
    <location>
        <begin position="22"/>
        <end position="110"/>
    </location>
</feature>
<dbReference type="KEGG" id="mbe:MBM_09610"/>
<accession>K1XIJ9</accession>
<dbReference type="EMBL" id="JH921460">
    <property type="protein sequence ID" value="EKD12289.1"/>
    <property type="molecule type" value="Genomic_DNA"/>
</dbReference>
<keyword evidence="1" id="KW-0732">Signal</keyword>
<dbReference type="GeneID" id="18765545"/>
<keyword evidence="3" id="KW-1185">Reference proteome</keyword>
<evidence type="ECO:0000313" key="3">
    <source>
        <dbReference type="Proteomes" id="UP000006753"/>
    </source>
</evidence>
<dbReference type="Proteomes" id="UP000006753">
    <property type="component" value="Unassembled WGS sequence"/>
</dbReference>
<name>K1XIJ9_MARBU</name>
<dbReference type="OrthoDB" id="10371282at2759"/>
<dbReference type="HOGENOM" id="CLU_2171605_0_0_1"/>